<keyword evidence="3" id="KW-1185">Reference proteome</keyword>
<dbReference type="STRING" id="1217970.SAMN05444002_1437"/>
<keyword evidence="1" id="KW-0732">Signal</keyword>
<protein>
    <recommendedName>
        <fullName evidence="4">Porin</fullName>
    </recommendedName>
</protein>
<sequence>MKTRICAAALAVASALLPLPTQAQSSAIGFSGAELTLGHASGETGTLTTLDASADFAITAQHGLQLDLGIIDYGNIWFGTLAAHAYLQPTQAAKYGLFFAYSDADDREAATTEIGVEGIWSLGSSTTVEARAGMGRADPSEVDYLFASLGARHALTRQLALSGRLGIVDADEARAALTGTTLDLGLSYHLPDAPVALSLGASHTRISGTHTASETRVTIGLTAAIGGARTARATAAQRNFAPVRPLQPLLERGLVWDFVGSR</sequence>
<accession>A0A1N6F7A2</accession>
<dbReference type="Proteomes" id="UP000184932">
    <property type="component" value="Unassembled WGS sequence"/>
</dbReference>
<evidence type="ECO:0000256" key="1">
    <source>
        <dbReference type="SAM" id="SignalP"/>
    </source>
</evidence>
<evidence type="ECO:0000313" key="3">
    <source>
        <dbReference type="Proteomes" id="UP000184932"/>
    </source>
</evidence>
<dbReference type="AlphaFoldDB" id="A0A1N6F7A2"/>
<reference evidence="3" key="1">
    <citation type="submission" date="2016-11" db="EMBL/GenBank/DDBJ databases">
        <authorList>
            <person name="Varghese N."/>
            <person name="Submissions S."/>
        </authorList>
    </citation>
    <scope>NUCLEOTIDE SEQUENCE [LARGE SCALE GENOMIC DNA]</scope>
    <source>
        <strain evidence="3">DSM 29440</strain>
    </source>
</reference>
<dbReference type="EMBL" id="FSRL01000001">
    <property type="protein sequence ID" value="SIN91155.1"/>
    <property type="molecule type" value="Genomic_DNA"/>
</dbReference>
<gene>
    <name evidence="2" type="ORF">SAMN05444002_1437</name>
</gene>
<dbReference type="RefSeq" id="WP_074255509.1">
    <property type="nucleotide sequence ID" value="NZ_FSRL01000001.1"/>
</dbReference>
<proteinExistence type="predicted"/>
<feature type="chain" id="PRO_5012093953" description="Porin" evidence="1">
    <location>
        <begin position="24"/>
        <end position="262"/>
    </location>
</feature>
<name>A0A1N6F7A2_9RHOB</name>
<evidence type="ECO:0008006" key="4">
    <source>
        <dbReference type="Google" id="ProtNLM"/>
    </source>
</evidence>
<dbReference type="OrthoDB" id="7876934at2"/>
<feature type="signal peptide" evidence="1">
    <location>
        <begin position="1"/>
        <end position="23"/>
    </location>
</feature>
<organism evidence="2 3">
    <name type="scientific">Vannielia litorea</name>
    <dbReference type="NCBI Taxonomy" id="1217970"/>
    <lineage>
        <taxon>Bacteria</taxon>
        <taxon>Pseudomonadati</taxon>
        <taxon>Pseudomonadota</taxon>
        <taxon>Alphaproteobacteria</taxon>
        <taxon>Rhodobacterales</taxon>
        <taxon>Paracoccaceae</taxon>
        <taxon>Vannielia</taxon>
    </lineage>
</organism>
<evidence type="ECO:0000313" key="2">
    <source>
        <dbReference type="EMBL" id="SIN91155.1"/>
    </source>
</evidence>
<dbReference type="SUPFAM" id="SSF56935">
    <property type="entry name" value="Porins"/>
    <property type="match status" value="1"/>
</dbReference>